<dbReference type="EMBL" id="LFYR01001429">
    <property type="protein sequence ID" value="KMZ61951.1"/>
    <property type="molecule type" value="Genomic_DNA"/>
</dbReference>
<accession>A0A0K9NYQ6</accession>
<evidence type="ECO:0000256" key="7">
    <source>
        <dbReference type="ARBA" id="ARBA00022840"/>
    </source>
</evidence>
<evidence type="ECO:0000256" key="4">
    <source>
        <dbReference type="ARBA" id="ARBA00022679"/>
    </source>
</evidence>
<evidence type="ECO:0000256" key="5">
    <source>
        <dbReference type="ARBA" id="ARBA00022741"/>
    </source>
</evidence>
<feature type="signal peptide" evidence="12">
    <location>
        <begin position="1"/>
        <end position="16"/>
    </location>
</feature>
<evidence type="ECO:0000313" key="13">
    <source>
        <dbReference type="EMBL" id="KMZ61951.1"/>
    </source>
</evidence>
<protein>
    <recommendedName>
        <fullName evidence="2">adenylate kinase</fullName>
        <ecNumber evidence="2">2.7.4.3</ecNumber>
    </recommendedName>
</protein>
<dbReference type="GO" id="GO:0046705">
    <property type="term" value="P:CDP biosynthetic process"/>
    <property type="evidence" value="ECO:0000318"/>
    <property type="project" value="GO_Central"/>
</dbReference>
<keyword evidence="5" id="KW-0547">Nucleotide-binding</keyword>
<evidence type="ECO:0000256" key="11">
    <source>
        <dbReference type="RuleBase" id="RU003330"/>
    </source>
</evidence>
<dbReference type="InterPro" id="IPR006266">
    <property type="entry name" value="UMP_CMP_kinase"/>
</dbReference>
<comment type="similarity">
    <text evidence="1 11">Belongs to the adenylate kinase family.</text>
</comment>
<dbReference type="AlphaFoldDB" id="A0A0K9NYQ6"/>
<dbReference type="InterPro" id="IPR027417">
    <property type="entry name" value="P-loop_NTPase"/>
</dbReference>
<keyword evidence="4 11" id="KW-0808">Transferase</keyword>
<evidence type="ECO:0000256" key="12">
    <source>
        <dbReference type="SAM" id="SignalP"/>
    </source>
</evidence>
<dbReference type="GO" id="GO:0006207">
    <property type="term" value="P:'de novo' pyrimidine nucleobase biosynthetic process"/>
    <property type="evidence" value="ECO:0007669"/>
    <property type="project" value="InterPro"/>
</dbReference>
<keyword evidence="8" id="KW-0665">Pyrimidine biosynthesis</keyword>
<sequence>MWKRLAFLSSFRLASSTSLGDLYKASYSLKFYQLFSTESRDLEDDCHASKIKLPWITFVLGGPGTGKGTQCQRISQTFGFTHLSAGDLLRKEMSSNSKDGKMISALIKEGNIVPSEMTVRLLQEAIKSSQSCKFLIDGFPRCNENRVAFEKIIGVEPLFVLFLDCPEDIMVARVLGRNEGRLDDNLDTVKKRLEVFSNLNLPVINYYYEKGKVQRISALGTVDEVFEKIRPLFSSFSRFQKKEEQKLSN</sequence>
<dbReference type="GO" id="GO:0005634">
    <property type="term" value="C:nucleus"/>
    <property type="evidence" value="ECO:0000318"/>
    <property type="project" value="GO_Central"/>
</dbReference>
<evidence type="ECO:0000256" key="8">
    <source>
        <dbReference type="ARBA" id="ARBA00022975"/>
    </source>
</evidence>
<keyword evidence="7" id="KW-0067">ATP-binding</keyword>
<keyword evidence="14" id="KW-1185">Reference proteome</keyword>
<comment type="catalytic activity">
    <reaction evidence="10">
        <text>UMP + ATP = UDP + ADP</text>
        <dbReference type="Rhea" id="RHEA:24400"/>
        <dbReference type="ChEBI" id="CHEBI:30616"/>
        <dbReference type="ChEBI" id="CHEBI:57865"/>
        <dbReference type="ChEBI" id="CHEBI:58223"/>
        <dbReference type="ChEBI" id="CHEBI:456216"/>
        <dbReference type="EC" id="2.7.4.14"/>
    </reaction>
</comment>
<evidence type="ECO:0000256" key="6">
    <source>
        <dbReference type="ARBA" id="ARBA00022777"/>
    </source>
</evidence>
<gene>
    <name evidence="13" type="ORF">ZOSMA_49G00200</name>
</gene>
<name>A0A0K9NYQ6_ZOSMR</name>
<organism evidence="13 14">
    <name type="scientific">Zostera marina</name>
    <name type="common">Eelgrass</name>
    <dbReference type="NCBI Taxonomy" id="29655"/>
    <lineage>
        <taxon>Eukaryota</taxon>
        <taxon>Viridiplantae</taxon>
        <taxon>Streptophyta</taxon>
        <taxon>Embryophyta</taxon>
        <taxon>Tracheophyta</taxon>
        <taxon>Spermatophyta</taxon>
        <taxon>Magnoliopsida</taxon>
        <taxon>Liliopsida</taxon>
        <taxon>Zosteraceae</taxon>
        <taxon>Zostera</taxon>
    </lineage>
</organism>
<dbReference type="STRING" id="29655.A0A0K9NYQ6"/>
<keyword evidence="12" id="KW-0732">Signal</keyword>
<dbReference type="GO" id="GO:0005524">
    <property type="term" value="F:ATP binding"/>
    <property type="evidence" value="ECO:0007669"/>
    <property type="project" value="UniProtKB-KW"/>
</dbReference>
<evidence type="ECO:0000256" key="3">
    <source>
        <dbReference type="ARBA" id="ARBA00022490"/>
    </source>
</evidence>
<comment type="caution">
    <text evidence="13">The sequence shown here is derived from an EMBL/GenBank/DDBJ whole genome shotgun (WGS) entry which is preliminary data.</text>
</comment>
<evidence type="ECO:0000256" key="9">
    <source>
        <dbReference type="ARBA" id="ARBA00023242"/>
    </source>
</evidence>
<dbReference type="NCBIfam" id="TIGR01359">
    <property type="entry name" value="UMP_CMP_kin_fam"/>
    <property type="match status" value="1"/>
</dbReference>
<keyword evidence="9" id="KW-0539">Nucleus</keyword>
<reference evidence="14" key="1">
    <citation type="journal article" date="2016" name="Nature">
        <title>The genome of the seagrass Zostera marina reveals angiosperm adaptation to the sea.</title>
        <authorList>
            <person name="Olsen J.L."/>
            <person name="Rouze P."/>
            <person name="Verhelst B."/>
            <person name="Lin Y.-C."/>
            <person name="Bayer T."/>
            <person name="Collen J."/>
            <person name="Dattolo E."/>
            <person name="De Paoli E."/>
            <person name="Dittami S."/>
            <person name="Maumus F."/>
            <person name="Michel G."/>
            <person name="Kersting A."/>
            <person name="Lauritano C."/>
            <person name="Lohaus R."/>
            <person name="Toepel M."/>
            <person name="Tonon T."/>
            <person name="Vanneste K."/>
            <person name="Amirebrahimi M."/>
            <person name="Brakel J."/>
            <person name="Bostroem C."/>
            <person name="Chovatia M."/>
            <person name="Grimwood J."/>
            <person name="Jenkins J.W."/>
            <person name="Jueterbock A."/>
            <person name="Mraz A."/>
            <person name="Stam W.T."/>
            <person name="Tice H."/>
            <person name="Bornberg-Bauer E."/>
            <person name="Green P.J."/>
            <person name="Pearson G.A."/>
            <person name="Procaccini G."/>
            <person name="Duarte C.M."/>
            <person name="Schmutz J."/>
            <person name="Reusch T.B.H."/>
            <person name="Van de Peer Y."/>
        </authorList>
    </citation>
    <scope>NUCLEOTIDE SEQUENCE [LARGE SCALE GENOMIC DNA]</scope>
    <source>
        <strain evidence="14">cv. Finnish</strain>
    </source>
</reference>
<dbReference type="CDD" id="cd01428">
    <property type="entry name" value="ADK"/>
    <property type="match status" value="1"/>
</dbReference>
<proteinExistence type="inferred from homology"/>
<dbReference type="EC" id="2.7.4.3" evidence="2"/>
<dbReference type="GO" id="GO:0005737">
    <property type="term" value="C:cytoplasm"/>
    <property type="evidence" value="ECO:0000318"/>
    <property type="project" value="GO_Central"/>
</dbReference>
<dbReference type="PANTHER" id="PTHR23359">
    <property type="entry name" value="NUCLEOTIDE KINASE"/>
    <property type="match status" value="1"/>
</dbReference>
<evidence type="ECO:0000256" key="10">
    <source>
        <dbReference type="ARBA" id="ARBA00048116"/>
    </source>
</evidence>
<evidence type="ECO:0000313" key="14">
    <source>
        <dbReference type="Proteomes" id="UP000036987"/>
    </source>
</evidence>
<dbReference type="Pfam" id="PF00406">
    <property type="entry name" value="ADK"/>
    <property type="match status" value="1"/>
</dbReference>
<dbReference type="PRINTS" id="PR00094">
    <property type="entry name" value="ADENYLTKNASE"/>
</dbReference>
<keyword evidence="3" id="KW-0963">Cytoplasm</keyword>
<keyword evidence="6 11" id="KW-0418">Kinase</keyword>
<feature type="chain" id="PRO_5005527438" description="adenylate kinase" evidence="12">
    <location>
        <begin position="17"/>
        <end position="249"/>
    </location>
</feature>
<dbReference type="HAMAP" id="MF_00235">
    <property type="entry name" value="Adenylate_kinase_Adk"/>
    <property type="match status" value="1"/>
</dbReference>
<dbReference type="Proteomes" id="UP000036987">
    <property type="component" value="Unassembled WGS sequence"/>
</dbReference>
<dbReference type="Gene3D" id="3.40.50.300">
    <property type="entry name" value="P-loop containing nucleotide triphosphate hydrolases"/>
    <property type="match status" value="1"/>
</dbReference>
<dbReference type="SUPFAM" id="SSF52540">
    <property type="entry name" value="P-loop containing nucleoside triphosphate hydrolases"/>
    <property type="match status" value="1"/>
</dbReference>
<evidence type="ECO:0000256" key="2">
    <source>
        <dbReference type="ARBA" id="ARBA00012955"/>
    </source>
</evidence>
<dbReference type="GO" id="GO:0006225">
    <property type="term" value="P:UDP biosynthetic process"/>
    <property type="evidence" value="ECO:0000318"/>
    <property type="project" value="GO_Central"/>
</dbReference>
<dbReference type="OMA" id="GTQCDRM"/>
<dbReference type="InterPro" id="IPR000850">
    <property type="entry name" value="Adenylat/UMP-CMP_kin"/>
</dbReference>
<dbReference type="OrthoDB" id="442176at2759"/>
<dbReference type="InterPro" id="IPR033690">
    <property type="entry name" value="Adenylat_kinase_CS"/>
</dbReference>
<evidence type="ECO:0000256" key="1">
    <source>
        <dbReference type="ARBA" id="ARBA00007220"/>
    </source>
</evidence>
<dbReference type="PROSITE" id="PS00113">
    <property type="entry name" value="ADENYLATE_KINASE"/>
    <property type="match status" value="1"/>
</dbReference>
<dbReference type="GO" id="GO:0033862">
    <property type="term" value="F:UMP kinase activity"/>
    <property type="evidence" value="ECO:0000318"/>
    <property type="project" value="GO_Central"/>
</dbReference>
<dbReference type="GO" id="GO:0004017">
    <property type="term" value="F:AMP kinase activity"/>
    <property type="evidence" value="ECO:0007669"/>
    <property type="project" value="UniProtKB-EC"/>
</dbReference>